<evidence type="ECO:0000313" key="12">
    <source>
        <dbReference type="EMBL" id="SPH17895.1"/>
    </source>
</evidence>
<dbReference type="Gene3D" id="3.30.1380.10">
    <property type="match status" value="1"/>
</dbReference>
<keyword evidence="5" id="KW-0732">Signal</keyword>
<dbReference type="InterPro" id="IPR009045">
    <property type="entry name" value="Zn_M74/Hedgehog-like"/>
</dbReference>
<keyword evidence="4" id="KW-0479">Metal-binding</keyword>
<dbReference type="GO" id="GO:0008237">
    <property type="term" value="F:metallopeptidase activity"/>
    <property type="evidence" value="ECO:0007669"/>
    <property type="project" value="UniProtKB-KW"/>
</dbReference>
<evidence type="ECO:0000256" key="3">
    <source>
        <dbReference type="ARBA" id="ARBA00022670"/>
    </source>
</evidence>
<accession>A0A2R8B5M1</accession>
<evidence type="ECO:0000256" key="4">
    <source>
        <dbReference type="ARBA" id="ARBA00022723"/>
    </source>
</evidence>
<keyword evidence="13" id="KW-1185">Reference proteome</keyword>
<comment type="similarity">
    <text evidence="10">Belongs to the peptidase M15 family.</text>
</comment>
<evidence type="ECO:0000313" key="13">
    <source>
        <dbReference type="Proteomes" id="UP000244924"/>
    </source>
</evidence>
<keyword evidence="6" id="KW-0378">Hydrolase</keyword>
<evidence type="ECO:0000256" key="8">
    <source>
        <dbReference type="ARBA" id="ARBA00023049"/>
    </source>
</evidence>
<keyword evidence="9" id="KW-0961">Cell wall biogenesis/degradation</keyword>
<dbReference type="AlphaFoldDB" id="A0A2R8B5M1"/>
<protein>
    <recommendedName>
        <fullName evidence="11">Murein endopeptidase K</fullName>
    </recommendedName>
</protein>
<reference evidence="12 13" key="1">
    <citation type="submission" date="2018-03" db="EMBL/GenBank/DDBJ databases">
        <authorList>
            <person name="Keele B.F."/>
        </authorList>
    </citation>
    <scope>NUCLEOTIDE SEQUENCE [LARGE SCALE GENOMIC DNA]</scope>
    <source>
        <strain evidence="12 13">CECT 8626</strain>
    </source>
</reference>
<dbReference type="GO" id="GO:0006508">
    <property type="term" value="P:proteolysis"/>
    <property type="evidence" value="ECO:0007669"/>
    <property type="project" value="UniProtKB-KW"/>
</dbReference>
<comment type="pathway">
    <text evidence="2">Cell wall biogenesis; cell wall polysaccharide biosynthesis.</text>
</comment>
<dbReference type="Proteomes" id="UP000244924">
    <property type="component" value="Unassembled WGS sequence"/>
</dbReference>
<evidence type="ECO:0000256" key="10">
    <source>
        <dbReference type="ARBA" id="ARBA00093448"/>
    </source>
</evidence>
<dbReference type="EMBL" id="OMOQ01000001">
    <property type="protein sequence ID" value="SPH17895.1"/>
    <property type="molecule type" value="Genomic_DNA"/>
</dbReference>
<evidence type="ECO:0000256" key="1">
    <source>
        <dbReference type="ARBA" id="ARBA00001947"/>
    </source>
</evidence>
<proteinExistence type="inferred from homology"/>
<evidence type="ECO:0000256" key="5">
    <source>
        <dbReference type="ARBA" id="ARBA00022729"/>
    </source>
</evidence>
<gene>
    <name evidence="12" type="ORF">DEA8626_01423</name>
</gene>
<dbReference type="Pfam" id="PF05951">
    <property type="entry name" value="Peptidase_M15_2"/>
    <property type="match status" value="1"/>
</dbReference>
<keyword evidence="3" id="KW-0645">Protease</keyword>
<comment type="cofactor">
    <cofactor evidence="1">
        <name>Zn(2+)</name>
        <dbReference type="ChEBI" id="CHEBI:29105"/>
    </cofactor>
</comment>
<evidence type="ECO:0000256" key="7">
    <source>
        <dbReference type="ARBA" id="ARBA00022833"/>
    </source>
</evidence>
<dbReference type="SUPFAM" id="SSF55166">
    <property type="entry name" value="Hedgehog/DD-peptidase"/>
    <property type="match status" value="1"/>
</dbReference>
<evidence type="ECO:0000256" key="6">
    <source>
        <dbReference type="ARBA" id="ARBA00022801"/>
    </source>
</evidence>
<dbReference type="PANTHER" id="PTHR37425:SF1">
    <property type="entry name" value="OUTER MEMBRANE PROTEIN"/>
    <property type="match status" value="1"/>
</dbReference>
<keyword evidence="7" id="KW-0862">Zinc</keyword>
<evidence type="ECO:0000256" key="2">
    <source>
        <dbReference type="ARBA" id="ARBA00004776"/>
    </source>
</evidence>
<dbReference type="GO" id="GO:0071555">
    <property type="term" value="P:cell wall organization"/>
    <property type="evidence" value="ECO:0007669"/>
    <property type="project" value="UniProtKB-KW"/>
</dbReference>
<keyword evidence="8" id="KW-0482">Metalloprotease</keyword>
<name>A0A2R8B5M1_9RHOB</name>
<organism evidence="12 13">
    <name type="scientific">Albidovulum aquaemixtae</name>
    <dbReference type="NCBI Taxonomy" id="1542388"/>
    <lineage>
        <taxon>Bacteria</taxon>
        <taxon>Pseudomonadati</taxon>
        <taxon>Pseudomonadota</taxon>
        <taxon>Alphaproteobacteria</taxon>
        <taxon>Rhodobacterales</taxon>
        <taxon>Paracoccaceae</taxon>
        <taxon>Albidovulum</taxon>
    </lineage>
</organism>
<evidence type="ECO:0000256" key="11">
    <source>
        <dbReference type="ARBA" id="ARBA00093666"/>
    </source>
</evidence>
<dbReference type="GO" id="GO:0046872">
    <property type="term" value="F:metal ion binding"/>
    <property type="evidence" value="ECO:0007669"/>
    <property type="project" value="UniProtKB-KW"/>
</dbReference>
<sequence length="197" mass="21719">MLRDRRIAMTNHSTLSFTRRGLLGAFAATAVAAAPTCSSAFGLLRGAGDVRRIRMYSGRTGESIDTIYWIEGKYIPEAMNEITYFMRDWRSDATRTIDARTIDIAAAAHRLLDVGEPYMLLSGYRTPQTNALLRSRSRGVAKNSLHMSAQAADLRLRSRSVSQMFRAAAACEAGGVGKYSRSNFVHMDCGPVRSWGS</sequence>
<dbReference type="PANTHER" id="PTHR37425">
    <property type="match status" value="1"/>
</dbReference>
<dbReference type="InterPro" id="IPR010275">
    <property type="entry name" value="MepK"/>
</dbReference>
<evidence type="ECO:0000256" key="9">
    <source>
        <dbReference type="ARBA" id="ARBA00023316"/>
    </source>
</evidence>